<comment type="subcellular location">
    <subcellularLocation>
        <location evidence="1">Membrane</location>
    </subcellularLocation>
</comment>
<dbReference type="InterPro" id="IPR007110">
    <property type="entry name" value="Ig-like_dom"/>
</dbReference>
<evidence type="ECO:0000256" key="3">
    <source>
        <dbReference type="ARBA" id="ARBA00023319"/>
    </source>
</evidence>
<keyword evidence="7" id="KW-1185">Reference proteome</keyword>
<dbReference type="AlphaFoldDB" id="A0A5J5C8I7"/>
<proteinExistence type="predicted"/>
<dbReference type="SUPFAM" id="SSF48726">
    <property type="entry name" value="Immunoglobulin"/>
    <property type="match status" value="1"/>
</dbReference>
<reference evidence="6 7" key="1">
    <citation type="submission" date="2019-08" db="EMBL/GenBank/DDBJ databases">
        <title>A chromosome-level genome assembly, high-density linkage maps, and genome scans reveal the genomic architecture of hybrid incompatibilities underlying speciation via character displacement in darters (Percidae: Etheostominae).</title>
        <authorList>
            <person name="Moran R.L."/>
            <person name="Catchen J.M."/>
            <person name="Fuller R.C."/>
        </authorList>
    </citation>
    <scope>NUCLEOTIDE SEQUENCE [LARGE SCALE GENOMIC DNA]</scope>
    <source>
        <strain evidence="6">EspeVRDwgs_2016</strain>
        <tissue evidence="6">Muscle</tissue>
    </source>
</reference>
<sequence length="149" mass="17280">MTVEWWRPDVPPDPADPLSNYRYVHRYHDKQHEEDMKNPSYAGRTEMFPDGLRHGNVSLKIRDVRRSDRGRYRCEVPHLASEAVIMLHVETWTTKKPHLSNLPTPGPNHETGEGGRHHLSIPILFPCVVLIPVGCLWYFNRGTRTKPLP</sequence>
<accession>A0A5J5C8I7</accession>
<comment type="caution">
    <text evidence="6">The sequence shown here is derived from an EMBL/GenBank/DDBJ whole genome shotgun (WGS) entry which is preliminary data.</text>
</comment>
<dbReference type="Gene3D" id="2.60.40.10">
    <property type="entry name" value="Immunoglobulins"/>
    <property type="match status" value="1"/>
</dbReference>
<dbReference type="InterPro" id="IPR036179">
    <property type="entry name" value="Ig-like_dom_sf"/>
</dbReference>
<keyword evidence="2 4" id="KW-0472">Membrane</keyword>
<feature type="transmembrane region" description="Helical" evidence="4">
    <location>
        <begin position="119"/>
        <end position="139"/>
    </location>
</feature>
<dbReference type="InterPro" id="IPR050504">
    <property type="entry name" value="IgSF_BTN/MOG"/>
</dbReference>
<dbReference type="InterPro" id="IPR013783">
    <property type="entry name" value="Ig-like_fold"/>
</dbReference>
<feature type="non-terminal residue" evidence="6">
    <location>
        <position position="149"/>
    </location>
</feature>
<gene>
    <name evidence="6" type="ORF">FQN60_007036</name>
</gene>
<evidence type="ECO:0000259" key="5">
    <source>
        <dbReference type="PROSITE" id="PS50835"/>
    </source>
</evidence>
<organism evidence="6 7">
    <name type="scientific">Etheostoma spectabile</name>
    <name type="common">orangethroat darter</name>
    <dbReference type="NCBI Taxonomy" id="54343"/>
    <lineage>
        <taxon>Eukaryota</taxon>
        <taxon>Metazoa</taxon>
        <taxon>Chordata</taxon>
        <taxon>Craniata</taxon>
        <taxon>Vertebrata</taxon>
        <taxon>Euteleostomi</taxon>
        <taxon>Actinopterygii</taxon>
        <taxon>Neopterygii</taxon>
        <taxon>Teleostei</taxon>
        <taxon>Neoteleostei</taxon>
        <taxon>Acanthomorphata</taxon>
        <taxon>Eupercaria</taxon>
        <taxon>Perciformes</taxon>
        <taxon>Percoidei</taxon>
        <taxon>Percidae</taxon>
        <taxon>Etheostomatinae</taxon>
        <taxon>Etheostoma</taxon>
    </lineage>
</organism>
<dbReference type="PANTHER" id="PTHR24100">
    <property type="entry name" value="BUTYROPHILIN"/>
    <property type="match status" value="1"/>
</dbReference>
<dbReference type="EMBL" id="VOFY01001113">
    <property type="protein sequence ID" value="KAA8578124.1"/>
    <property type="molecule type" value="Genomic_DNA"/>
</dbReference>
<keyword evidence="3" id="KW-0393">Immunoglobulin domain</keyword>
<name>A0A5J5C8I7_9PERO</name>
<keyword evidence="4" id="KW-1133">Transmembrane helix</keyword>
<evidence type="ECO:0000256" key="4">
    <source>
        <dbReference type="SAM" id="Phobius"/>
    </source>
</evidence>
<evidence type="ECO:0000256" key="1">
    <source>
        <dbReference type="ARBA" id="ARBA00004370"/>
    </source>
</evidence>
<evidence type="ECO:0000313" key="7">
    <source>
        <dbReference type="Proteomes" id="UP000327493"/>
    </source>
</evidence>
<evidence type="ECO:0000256" key="2">
    <source>
        <dbReference type="ARBA" id="ARBA00023136"/>
    </source>
</evidence>
<evidence type="ECO:0000313" key="6">
    <source>
        <dbReference type="EMBL" id="KAA8578124.1"/>
    </source>
</evidence>
<keyword evidence="4" id="KW-0812">Transmembrane</keyword>
<dbReference type="PROSITE" id="PS50835">
    <property type="entry name" value="IG_LIKE"/>
    <property type="match status" value="1"/>
</dbReference>
<feature type="domain" description="Ig-like" evidence="5">
    <location>
        <begin position="1"/>
        <end position="86"/>
    </location>
</feature>
<protein>
    <recommendedName>
        <fullName evidence="5">Ig-like domain-containing protein</fullName>
    </recommendedName>
</protein>
<dbReference type="Proteomes" id="UP000327493">
    <property type="component" value="Unassembled WGS sequence"/>
</dbReference>
<dbReference type="GO" id="GO:0016020">
    <property type="term" value="C:membrane"/>
    <property type="evidence" value="ECO:0007669"/>
    <property type="project" value="UniProtKB-SubCell"/>
</dbReference>